<proteinExistence type="predicted"/>
<dbReference type="Proteomes" id="UP000014115">
    <property type="component" value="Unassembled WGS sequence"/>
</dbReference>
<dbReference type="InterPro" id="IPR005586">
    <property type="entry name" value="ABC_trans_aux"/>
</dbReference>
<dbReference type="RefSeq" id="WP_008488601.1">
    <property type="nucleotide sequence ID" value="NZ_AMRG01000007.1"/>
</dbReference>
<feature type="domain" description="ABC-type transport auxiliary lipoprotein component" evidence="1">
    <location>
        <begin position="45"/>
        <end position="160"/>
    </location>
</feature>
<dbReference type="eggNOG" id="COG3009">
    <property type="taxonomic scope" value="Bacteria"/>
</dbReference>
<dbReference type="Gene3D" id="3.40.50.10610">
    <property type="entry name" value="ABC-type transport auxiliary lipoprotein component"/>
    <property type="match status" value="1"/>
</dbReference>
<dbReference type="Pfam" id="PF03886">
    <property type="entry name" value="ABC_trans_aux"/>
    <property type="match status" value="1"/>
</dbReference>
<sequence length="168" mass="18768">MIKQLSIWTLIVLLSACASQPQPQQRYRLPHLATASDFHCTSGQRQVQVSGFLNRSGLVLQTSDNQWHTARQHLWIEPLQVQLQESLARMQVRGDEACQQPLLLTITAFYGDADGQAVVAGYWQSGQERGEFYQTQALADDGYDALVTALDQAWTETLTDLMATLADT</sequence>
<dbReference type="PATRIC" id="fig|740709.3.peg.1437"/>
<protein>
    <recommendedName>
        <fullName evidence="1">ABC-type transport auxiliary lipoprotein component domain-containing protein</fullName>
    </recommendedName>
</protein>
<dbReference type="PROSITE" id="PS51257">
    <property type="entry name" value="PROKAR_LIPOPROTEIN"/>
    <property type="match status" value="1"/>
</dbReference>
<keyword evidence="3" id="KW-1185">Reference proteome</keyword>
<dbReference type="EMBL" id="AMRG01000007">
    <property type="protein sequence ID" value="EKE83887.1"/>
    <property type="molecule type" value="Genomic_DNA"/>
</dbReference>
<dbReference type="OrthoDB" id="5600407at2"/>
<evidence type="ECO:0000313" key="2">
    <source>
        <dbReference type="EMBL" id="EKE83887.1"/>
    </source>
</evidence>
<reference evidence="2 3" key="1">
    <citation type="journal article" date="2012" name="J. Bacteriol.">
        <title>Genome Sequence of Idiomarina xiamenensis Type Strain 10-D-4.</title>
        <authorList>
            <person name="Lai Q."/>
            <person name="Wang L."/>
            <person name="Wang W."/>
            <person name="Shao Z."/>
        </authorList>
    </citation>
    <scope>NUCLEOTIDE SEQUENCE [LARGE SCALE GENOMIC DNA]</scope>
    <source>
        <strain evidence="2 3">10-D-4</strain>
    </source>
</reference>
<accession>K2KBC2</accession>
<dbReference type="STRING" id="740709.A10D4_07066"/>
<dbReference type="SUPFAM" id="SSF159594">
    <property type="entry name" value="XCC0632-like"/>
    <property type="match status" value="1"/>
</dbReference>
<name>K2KBC2_9GAMM</name>
<dbReference type="AlphaFoldDB" id="K2KBC2"/>
<comment type="caution">
    <text evidence="2">The sequence shown here is derived from an EMBL/GenBank/DDBJ whole genome shotgun (WGS) entry which is preliminary data.</text>
</comment>
<evidence type="ECO:0000313" key="3">
    <source>
        <dbReference type="Proteomes" id="UP000014115"/>
    </source>
</evidence>
<evidence type="ECO:0000259" key="1">
    <source>
        <dbReference type="Pfam" id="PF03886"/>
    </source>
</evidence>
<gene>
    <name evidence="2" type="ORF">A10D4_07066</name>
</gene>
<organism evidence="2 3">
    <name type="scientific">Idiomarina xiamenensis 10-D-4</name>
    <dbReference type="NCBI Taxonomy" id="740709"/>
    <lineage>
        <taxon>Bacteria</taxon>
        <taxon>Pseudomonadati</taxon>
        <taxon>Pseudomonadota</taxon>
        <taxon>Gammaproteobacteria</taxon>
        <taxon>Alteromonadales</taxon>
        <taxon>Idiomarinaceae</taxon>
        <taxon>Idiomarina</taxon>
    </lineage>
</organism>